<comment type="similarity">
    <text evidence="3">Belongs to the ABC transporter superfamily.</text>
</comment>
<evidence type="ECO:0000256" key="8">
    <source>
        <dbReference type="ARBA" id="ARBA00022840"/>
    </source>
</evidence>
<feature type="transmembrane region" description="Helical" evidence="12">
    <location>
        <begin position="537"/>
        <end position="559"/>
    </location>
</feature>
<evidence type="ECO:0000256" key="1">
    <source>
        <dbReference type="ARBA" id="ARBA00004141"/>
    </source>
</evidence>
<reference evidence="14 15" key="1">
    <citation type="submission" date="2021-01" db="EMBL/GenBank/DDBJ databases">
        <title>Whole genome sequence of Paenibacillus sonchi LMG 24727 for comparative genomics.</title>
        <authorList>
            <person name="Lee G."/>
            <person name="Kim M.-J."/>
            <person name="Lim K."/>
            <person name="Shin J.-H."/>
        </authorList>
    </citation>
    <scope>NUCLEOTIDE SEQUENCE [LARGE SCALE GENOMIC DNA]</scope>
    <source>
        <strain evidence="14 15">LMG 24727</strain>
    </source>
</reference>
<evidence type="ECO:0000313" key="15">
    <source>
        <dbReference type="Proteomes" id="UP000595841"/>
    </source>
</evidence>
<evidence type="ECO:0000256" key="4">
    <source>
        <dbReference type="ARBA" id="ARBA00022448"/>
    </source>
</evidence>
<dbReference type="InterPro" id="IPR050095">
    <property type="entry name" value="ECF_ABC_transporter_ATP-bd"/>
</dbReference>
<dbReference type="PANTHER" id="PTHR43553">
    <property type="entry name" value="HEAVY METAL TRANSPORTER"/>
    <property type="match status" value="1"/>
</dbReference>
<dbReference type="FunFam" id="3.40.50.300:FF:000224">
    <property type="entry name" value="Energy-coupling factor transporter ATP-binding protein EcfA"/>
    <property type="match status" value="1"/>
</dbReference>
<keyword evidence="4" id="KW-0813">Transport</keyword>
<keyword evidence="8 14" id="KW-0067">ATP-binding</keyword>
<keyword evidence="5" id="KW-1003">Cell membrane</keyword>
<keyword evidence="6 12" id="KW-0812">Transmembrane</keyword>
<dbReference type="InterPro" id="IPR003439">
    <property type="entry name" value="ABC_transporter-like_ATP-bd"/>
</dbReference>
<evidence type="ECO:0000256" key="6">
    <source>
        <dbReference type="ARBA" id="ARBA00022692"/>
    </source>
</evidence>
<dbReference type="Pfam" id="PF02361">
    <property type="entry name" value="CbiQ"/>
    <property type="match status" value="1"/>
</dbReference>
<dbReference type="EMBL" id="CP068595">
    <property type="protein sequence ID" value="QQZ63057.1"/>
    <property type="molecule type" value="Genomic_DNA"/>
</dbReference>
<evidence type="ECO:0000256" key="2">
    <source>
        <dbReference type="ARBA" id="ARBA00004202"/>
    </source>
</evidence>
<evidence type="ECO:0000313" key="14">
    <source>
        <dbReference type="EMBL" id="QQZ63057.1"/>
    </source>
</evidence>
<dbReference type="PROSITE" id="PS50893">
    <property type="entry name" value="ABC_TRANSPORTER_2"/>
    <property type="match status" value="1"/>
</dbReference>
<dbReference type="GO" id="GO:0042626">
    <property type="term" value="F:ATPase-coupled transmembrane transporter activity"/>
    <property type="evidence" value="ECO:0007669"/>
    <property type="project" value="TreeGrafter"/>
</dbReference>
<keyword evidence="10 12" id="KW-1133">Transmembrane helix</keyword>
<dbReference type="CDD" id="cd03225">
    <property type="entry name" value="ABC_cobalt_CbiO_domain1"/>
    <property type="match status" value="1"/>
</dbReference>
<keyword evidence="11 12" id="KW-0472">Membrane</keyword>
<dbReference type="SUPFAM" id="SSF52540">
    <property type="entry name" value="P-loop containing nucleoside triphosphate hydrolases"/>
    <property type="match status" value="1"/>
</dbReference>
<dbReference type="Gene3D" id="3.40.50.300">
    <property type="entry name" value="P-loop containing nucleotide triphosphate hydrolases"/>
    <property type="match status" value="1"/>
</dbReference>
<dbReference type="InterPro" id="IPR017871">
    <property type="entry name" value="ABC_transporter-like_CS"/>
</dbReference>
<dbReference type="KEGG" id="pson:JI735_11505"/>
<keyword evidence="9" id="KW-1278">Translocase</keyword>
<feature type="domain" description="ABC transporter" evidence="13">
    <location>
        <begin position="3"/>
        <end position="246"/>
    </location>
</feature>
<evidence type="ECO:0000256" key="11">
    <source>
        <dbReference type="ARBA" id="ARBA00023136"/>
    </source>
</evidence>
<dbReference type="PANTHER" id="PTHR43553:SF27">
    <property type="entry name" value="ENERGY-COUPLING FACTOR TRANSPORTER ATP-BINDING PROTEIN ECFA2"/>
    <property type="match status" value="1"/>
</dbReference>
<dbReference type="InterPro" id="IPR003339">
    <property type="entry name" value="ABC/ECF_trnsptr_transmembrane"/>
</dbReference>
<dbReference type="RefSeq" id="WP_202677399.1">
    <property type="nucleotide sequence ID" value="NZ_CP068595.1"/>
</dbReference>
<evidence type="ECO:0000256" key="7">
    <source>
        <dbReference type="ARBA" id="ARBA00022741"/>
    </source>
</evidence>
<comment type="subcellular location">
    <subcellularLocation>
        <location evidence="2">Cell membrane</location>
        <topology evidence="2">Peripheral membrane protein</topology>
    </subcellularLocation>
    <subcellularLocation>
        <location evidence="1">Membrane</location>
        <topology evidence="1">Multi-pass membrane protein</topology>
    </subcellularLocation>
</comment>
<evidence type="ECO:0000256" key="9">
    <source>
        <dbReference type="ARBA" id="ARBA00022967"/>
    </source>
</evidence>
<dbReference type="InterPro" id="IPR003593">
    <property type="entry name" value="AAA+_ATPase"/>
</dbReference>
<dbReference type="InterPro" id="IPR027417">
    <property type="entry name" value="P-loop_NTPase"/>
</dbReference>
<sequence>MAIQLQQVSYTYAENSLWKQTALHEITLGIPKGSLTGIAGATGSGKSTLLQLFNGILKPTQGTVQVLDVTIRAGEKSPKLLPLRRRVGLVFQFPEQQMFEDTVEKDLCFGPLNFGMSPEEAKERARQAMLEMGLDLGLLTRNPFRLSGGQMRKAAIASVLAMDPEIVVLDEPTATLDPVSRAELISQLERLCREQGRTIIIVTHRMDELLPYADRWVLLKDGKIAFQGSGGELAEEPDILARCGLGVPHSLRYWRGIADRFGLAGEKPRLTPESLAELIASLPGAGAAGRPEEGGMPMNERLLLGRSIETGSWVHKLDARSKLTGMLLYVAVILLSDSWPSMALLAVFSIAVMASTRIPLKYFIKAAKPLRYLMLFIFIVQLLSVKAGNVLWSAGSFSLHEGGLRLASFSVIRMLFLITFTALLTFTTTPGKLNQGLEGILSPFKKFGLSPDRITLMISIALRFIPTILDESQIIMKAQASRGADLQELPLKEKARMLVSLLVPVISSAFRRAQDLVYSMEARGFRMDAPRSRYHRLRWGAADTVFVAMFVIMGVAVALL</sequence>
<dbReference type="GO" id="GO:0015087">
    <property type="term" value="F:cobalt ion transmembrane transporter activity"/>
    <property type="evidence" value="ECO:0007669"/>
    <property type="project" value="UniProtKB-ARBA"/>
</dbReference>
<dbReference type="GO" id="GO:0016887">
    <property type="term" value="F:ATP hydrolysis activity"/>
    <property type="evidence" value="ECO:0007669"/>
    <property type="project" value="InterPro"/>
</dbReference>
<dbReference type="AlphaFoldDB" id="A0A974SEL1"/>
<dbReference type="GO" id="GO:0005524">
    <property type="term" value="F:ATP binding"/>
    <property type="evidence" value="ECO:0007669"/>
    <property type="project" value="UniProtKB-KW"/>
</dbReference>
<feature type="transmembrane region" description="Helical" evidence="12">
    <location>
        <begin position="372"/>
        <end position="394"/>
    </location>
</feature>
<evidence type="ECO:0000256" key="12">
    <source>
        <dbReference type="SAM" id="Phobius"/>
    </source>
</evidence>
<dbReference type="InterPro" id="IPR015856">
    <property type="entry name" value="ABC_transpr_CbiO/EcfA_su"/>
</dbReference>
<feature type="transmembrane region" description="Helical" evidence="12">
    <location>
        <begin position="326"/>
        <end position="352"/>
    </location>
</feature>
<evidence type="ECO:0000259" key="13">
    <source>
        <dbReference type="PROSITE" id="PS50893"/>
    </source>
</evidence>
<accession>A0A974SEL1</accession>
<dbReference type="GO" id="GO:0043190">
    <property type="term" value="C:ATP-binding cassette (ABC) transporter complex"/>
    <property type="evidence" value="ECO:0007669"/>
    <property type="project" value="TreeGrafter"/>
</dbReference>
<organism evidence="14 15">
    <name type="scientific">Paenibacillus sonchi</name>
    <dbReference type="NCBI Taxonomy" id="373687"/>
    <lineage>
        <taxon>Bacteria</taxon>
        <taxon>Bacillati</taxon>
        <taxon>Bacillota</taxon>
        <taxon>Bacilli</taxon>
        <taxon>Bacillales</taxon>
        <taxon>Paenibacillaceae</taxon>
        <taxon>Paenibacillus</taxon>
        <taxon>Paenibacillus sonchi group</taxon>
    </lineage>
</organism>
<evidence type="ECO:0000256" key="10">
    <source>
        <dbReference type="ARBA" id="ARBA00022989"/>
    </source>
</evidence>
<gene>
    <name evidence="14" type="ORF">JI735_11505</name>
</gene>
<protein>
    <submittedName>
        <fullName evidence="14">ATP-binding cassette domain-containing protein</fullName>
    </submittedName>
</protein>
<dbReference type="Pfam" id="PF00005">
    <property type="entry name" value="ABC_tran"/>
    <property type="match status" value="1"/>
</dbReference>
<keyword evidence="7" id="KW-0547">Nucleotide-binding</keyword>
<dbReference type="CDD" id="cd16914">
    <property type="entry name" value="EcfT"/>
    <property type="match status" value="1"/>
</dbReference>
<feature type="transmembrane region" description="Helical" evidence="12">
    <location>
        <begin position="406"/>
        <end position="426"/>
    </location>
</feature>
<proteinExistence type="inferred from homology"/>
<dbReference type="SMART" id="SM00382">
    <property type="entry name" value="AAA"/>
    <property type="match status" value="1"/>
</dbReference>
<dbReference type="PROSITE" id="PS00211">
    <property type="entry name" value="ABC_TRANSPORTER_1"/>
    <property type="match status" value="1"/>
</dbReference>
<keyword evidence="15" id="KW-1185">Reference proteome</keyword>
<name>A0A974SEL1_9BACL</name>
<evidence type="ECO:0000256" key="5">
    <source>
        <dbReference type="ARBA" id="ARBA00022475"/>
    </source>
</evidence>
<dbReference type="Proteomes" id="UP000595841">
    <property type="component" value="Chromosome"/>
</dbReference>
<evidence type="ECO:0000256" key="3">
    <source>
        <dbReference type="ARBA" id="ARBA00005417"/>
    </source>
</evidence>